<dbReference type="GO" id="GO:0004519">
    <property type="term" value="F:endonuclease activity"/>
    <property type="evidence" value="ECO:0007669"/>
    <property type="project" value="UniProtKB-KW"/>
</dbReference>
<dbReference type="Pfam" id="PF26348">
    <property type="entry name" value="SRA_ScoMcrA"/>
    <property type="match status" value="1"/>
</dbReference>
<evidence type="ECO:0000313" key="2">
    <source>
        <dbReference type="EMBL" id="TET82191.1"/>
    </source>
</evidence>
<keyword evidence="2" id="KW-0540">Nuclease</keyword>
<keyword evidence="2" id="KW-0378">Hydrolase</keyword>
<keyword evidence="2" id="KW-0255">Endonuclease</keyword>
<dbReference type="InterPro" id="IPR058712">
    <property type="entry name" value="SRA_ScoMcrA"/>
</dbReference>
<organism evidence="2 3">
    <name type="scientific">candidate division TA06 bacterium</name>
    <dbReference type="NCBI Taxonomy" id="2250710"/>
    <lineage>
        <taxon>Bacteria</taxon>
        <taxon>Bacteria division TA06</taxon>
    </lineage>
</organism>
<feature type="domain" description="ScoMcrA-like SRA" evidence="1">
    <location>
        <begin position="6"/>
        <end position="133"/>
    </location>
</feature>
<proteinExistence type="predicted"/>
<gene>
    <name evidence="2" type="ORF">E3J38_02560</name>
</gene>
<dbReference type="Proteomes" id="UP000315534">
    <property type="component" value="Unassembled WGS sequence"/>
</dbReference>
<sequence length="136" mass="15752">MLFVPGRKYRRKLLHDLFGGQRRGGISTPAKHPVIFIFTGEAGHEYGYKDGWKDEFFYYTGVGRHGDMEMAGGNRAIMDHIRNRKELHLFKMLRGPLVEYVGQMACVGVKEEYGPDEDGKERRIFRFILMPVREGL</sequence>
<name>A0A523XSC8_UNCT6</name>
<dbReference type="AlphaFoldDB" id="A0A523XSC8"/>
<dbReference type="EMBL" id="SOIP01000157">
    <property type="protein sequence ID" value="TET82191.1"/>
    <property type="molecule type" value="Genomic_DNA"/>
</dbReference>
<protein>
    <submittedName>
        <fullName evidence="2">HNH endonuclease</fullName>
    </submittedName>
</protein>
<feature type="non-terminal residue" evidence="2">
    <location>
        <position position="136"/>
    </location>
</feature>
<evidence type="ECO:0000313" key="3">
    <source>
        <dbReference type="Proteomes" id="UP000315534"/>
    </source>
</evidence>
<reference evidence="2 3" key="1">
    <citation type="submission" date="2019-03" db="EMBL/GenBank/DDBJ databases">
        <title>Metabolic potential of uncultured bacteria and archaea associated with petroleum seepage in deep-sea sediments.</title>
        <authorList>
            <person name="Dong X."/>
            <person name="Hubert C."/>
        </authorList>
    </citation>
    <scope>NUCLEOTIDE SEQUENCE [LARGE SCALE GENOMIC DNA]</scope>
    <source>
        <strain evidence="2">E29_bin36</strain>
    </source>
</reference>
<accession>A0A523XSC8</accession>
<comment type="caution">
    <text evidence="2">The sequence shown here is derived from an EMBL/GenBank/DDBJ whole genome shotgun (WGS) entry which is preliminary data.</text>
</comment>
<evidence type="ECO:0000259" key="1">
    <source>
        <dbReference type="Pfam" id="PF26348"/>
    </source>
</evidence>